<dbReference type="Proteomes" id="UP000324907">
    <property type="component" value="Unassembled WGS sequence"/>
</dbReference>
<dbReference type="InterPro" id="IPR036790">
    <property type="entry name" value="Frizzled_dom_sf"/>
</dbReference>
<gene>
    <name evidence="6" type="ORF">FNF28_00198</name>
    <name evidence="5" type="ORF">FNF31_06648</name>
</gene>
<dbReference type="EMBL" id="VLTM01000107">
    <property type="protein sequence ID" value="KAA0152273.1"/>
    <property type="molecule type" value="Genomic_DNA"/>
</dbReference>
<protein>
    <recommendedName>
        <fullName evidence="4">FZ domain-containing protein</fullName>
    </recommendedName>
</protein>
<keyword evidence="2" id="KW-0812">Transmembrane</keyword>
<comment type="caution">
    <text evidence="5">The sequence shown here is derived from an EMBL/GenBank/DDBJ whole genome shotgun (WGS) entry which is preliminary data.</text>
</comment>
<evidence type="ECO:0000256" key="3">
    <source>
        <dbReference type="SAM" id="SignalP"/>
    </source>
</evidence>
<evidence type="ECO:0000313" key="7">
    <source>
        <dbReference type="Proteomes" id="UP000324907"/>
    </source>
</evidence>
<accession>A0A5A8CGT8</accession>
<feature type="domain" description="FZ" evidence="4">
    <location>
        <begin position="23"/>
        <end position="151"/>
    </location>
</feature>
<name>A0A5A8CGT8_CAFRO</name>
<feature type="chain" id="PRO_5033844648" description="FZ domain-containing protein" evidence="3">
    <location>
        <begin position="18"/>
        <end position="246"/>
    </location>
</feature>
<dbReference type="Proteomes" id="UP000325113">
    <property type="component" value="Unassembled WGS sequence"/>
</dbReference>
<dbReference type="SUPFAM" id="SSF63501">
    <property type="entry name" value="Frizzled cysteine-rich domain"/>
    <property type="match status" value="1"/>
</dbReference>
<dbReference type="PROSITE" id="PS50038">
    <property type="entry name" value="FZ"/>
    <property type="match status" value="1"/>
</dbReference>
<dbReference type="InterPro" id="IPR020067">
    <property type="entry name" value="Frizzled_dom"/>
</dbReference>
<reference evidence="7 8" key="1">
    <citation type="submission" date="2019-07" db="EMBL/GenBank/DDBJ databases">
        <title>Genomes of Cafeteria roenbergensis.</title>
        <authorList>
            <person name="Fischer M.G."/>
            <person name="Hackl T."/>
            <person name="Roman M."/>
        </authorList>
    </citation>
    <scope>NUCLEOTIDE SEQUENCE [LARGE SCALE GENOMIC DNA]</scope>
    <source>
        <strain evidence="5 8">Cflag</strain>
        <strain evidence="6 7">RCC970-E3</strain>
    </source>
</reference>
<organism evidence="5 8">
    <name type="scientific">Cafeteria roenbergensis</name>
    <name type="common">Marine flagellate</name>
    <dbReference type="NCBI Taxonomy" id="33653"/>
    <lineage>
        <taxon>Eukaryota</taxon>
        <taxon>Sar</taxon>
        <taxon>Stramenopiles</taxon>
        <taxon>Bigyra</taxon>
        <taxon>Opalozoa</taxon>
        <taxon>Bicosoecida</taxon>
        <taxon>Cafeteriaceae</taxon>
        <taxon>Cafeteria</taxon>
    </lineage>
</organism>
<dbReference type="Gene3D" id="1.10.2000.10">
    <property type="entry name" value="Frizzled cysteine-rich domain"/>
    <property type="match status" value="1"/>
</dbReference>
<sequence length="246" mass="27130">MRAAALILASLVASAWACAIQGTDSGECQTRDEYEFQMPFCQDVVRYTACVPRYQPLYPNHTLAAKDAWVSASHARVVAERSATERNDTLRSLGENEHGIPGEVVERFFENEDCIDAYKNFLCWLNFPRCDEEGRSLILCGSVCENFFRSCRYSEDLWRCYEPSFYGGKAPEEDKDVDKDGLPVYWRAPFPGQPFRANSFDENGDPIAVCTPSILNGAATAGAGVGVVMWLAALVAVAVVARAGDA</sequence>
<feature type="signal peptide" evidence="3">
    <location>
        <begin position="1"/>
        <end position="17"/>
    </location>
</feature>
<evidence type="ECO:0000313" key="8">
    <source>
        <dbReference type="Proteomes" id="UP000325113"/>
    </source>
</evidence>
<keyword evidence="2" id="KW-1133">Transmembrane helix</keyword>
<evidence type="ECO:0000256" key="1">
    <source>
        <dbReference type="ARBA" id="ARBA00023157"/>
    </source>
</evidence>
<proteinExistence type="predicted"/>
<evidence type="ECO:0000313" key="5">
    <source>
        <dbReference type="EMBL" id="KAA0152273.1"/>
    </source>
</evidence>
<dbReference type="AlphaFoldDB" id="A0A5A8CGT8"/>
<dbReference type="EMBL" id="VLTL01000002">
    <property type="protein sequence ID" value="KAA0172195.1"/>
    <property type="molecule type" value="Genomic_DNA"/>
</dbReference>
<evidence type="ECO:0000313" key="6">
    <source>
        <dbReference type="EMBL" id="KAA0172195.1"/>
    </source>
</evidence>
<evidence type="ECO:0000259" key="4">
    <source>
        <dbReference type="PROSITE" id="PS50038"/>
    </source>
</evidence>
<evidence type="ECO:0000256" key="2">
    <source>
        <dbReference type="SAM" id="Phobius"/>
    </source>
</evidence>
<keyword evidence="2" id="KW-0472">Membrane</keyword>
<keyword evidence="3" id="KW-0732">Signal</keyword>
<feature type="transmembrane region" description="Helical" evidence="2">
    <location>
        <begin position="218"/>
        <end position="241"/>
    </location>
</feature>
<keyword evidence="1" id="KW-1015">Disulfide bond</keyword>